<reference evidence="9 10" key="1">
    <citation type="submission" date="2024-03" db="EMBL/GenBank/DDBJ databases">
        <title>Ignisphaera cupida sp. nov., a hyperthermophilic hydrolytic archaeon from a hot spring of Kamchatka, and proposal of Ignisphaeraceae fam. nov.</title>
        <authorList>
            <person name="Podosokorskaya O.A."/>
            <person name="Elcheninov A.G."/>
            <person name="Maltseva A.I."/>
            <person name="Zayulina K.S."/>
            <person name="Novikov A."/>
            <person name="Merkel A.Y."/>
        </authorList>
    </citation>
    <scope>NUCLEOTIDE SEQUENCE [LARGE SCALE GENOMIC DNA]</scope>
    <source>
        <strain evidence="9 10">38H-sp</strain>
    </source>
</reference>
<dbReference type="InterPro" id="IPR001650">
    <property type="entry name" value="Helicase_C-like"/>
</dbReference>
<dbReference type="InterPro" id="IPR007502">
    <property type="entry name" value="Helicase-assoc_dom"/>
</dbReference>
<keyword evidence="6" id="KW-0067">ATP-binding</keyword>
<dbReference type="InterPro" id="IPR048333">
    <property type="entry name" value="HA2_WH"/>
</dbReference>
<dbReference type="CDD" id="cd18791">
    <property type="entry name" value="SF2_C_RHA"/>
    <property type="match status" value="1"/>
</dbReference>
<evidence type="ECO:0000256" key="3">
    <source>
        <dbReference type="ARBA" id="ARBA00022741"/>
    </source>
</evidence>
<evidence type="ECO:0000259" key="7">
    <source>
        <dbReference type="PROSITE" id="PS51192"/>
    </source>
</evidence>
<proteinExistence type="inferred from homology"/>
<dbReference type="InterPro" id="IPR002464">
    <property type="entry name" value="DNA/RNA_helicase_DEAH_CS"/>
</dbReference>
<dbReference type="SMART" id="SM00487">
    <property type="entry name" value="DEXDc"/>
    <property type="match status" value="1"/>
</dbReference>
<dbReference type="Gene3D" id="1.20.120.1080">
    <property type="match status" value="1"/>
</dbReference>
<gene>
    <name evidence="9" type="ORF">WKV44_06710</name>
</gene>
<dbReference type="RefSeq" id="WP_420069675.1">
    <property type="nucleotide sequence ID" value="NZ_JBCHKQ010000002.1"/>
</dbReference>
<dbReference type="EC" id="3.6.4.13" evidence="2"/>
<keyword evidence="4 9" id="KW-0378">Hydrolase</keyword>
<dbReference type="Pfam" id="PF00271">
    <property type="entry name" value="Helicase_C"/>
    <property type="match status" value="1"/>
</dbReference>
<dbReference type="Pfam" id="PF07717">
    <property type="entry name" value="OB_NTP_bind"/>
    <property type="match status" value="1"/>
</dbReference>
<sequence length="836" mass="95564">MDSKKLPVYQQKDKILEALREHQVIVVESPTGSGKTTQIPVILDEAGYTYQGVVGITQPRRIAAVSVSDFIAKQVGSKIPGHVGYKMRFEDMTCPDTKIKVMTDGILLQELKHDPQLLEYSVIIVDEAHERSLNIDFILGLLKRILKERPTFRVIVSSATLNTEVFSQYFDNCPIISIETRTYPVDTLYIPITEEEQDDEEAIIKKKIGIVEKVVRERRKGDVLIFEPGERDIKLTISYLEKSPIAKKLKVLPLYARLSKEEQEEVFPPAPRGKTKVVVATNIAETSVTIDGITTVIDPGRAKLNYYNPRTYTSSLVEMPISKASAEQRTGRAGRTQPGTCYRLYSPEDFKNREEFTKEEIYRTDLSEVVLRMADLGIKDFESFDFISPPEKSGILSAIETLELLEAIDSNRELTPIGKLMVQFPLLPRHSRMIIEAIYKYPSVVREVLIAASFLTTKSPFLLPQDQEMEARNAHHHFRDKQGDFVSYLKIFRDFRTSKNREKFCDTYYLDIRVMEEILNIEQQLESIVEELGFRVEGGGPIKDYLCAIARGHIQFVCIKAGRSSYKSLTADKIEIHPGSVIFRETPQYIVAGEIVKTSKTFARSVSPLKPQWLDQISYQLSKRLEERAKERKTKTEKQKSKKGALQEIILGGKHFTLATKKGKKKQVVLPWQDLQAAIKKGAELPHYYADIRGKIIYGQYQLMSGEKLIDIVEAARHIKLPRDLQKDWPRGINFYIKKHKSELLQSIYSIMVTSPIKKQSKRLGFVTLRTDNNGTYWYACHKNHIEAAKESLAAIETLIEQTANNITQEEKSRINKIYRKLSNIVESETENTKTQ</sequence>
<dbReference type="InterPro" id="IPR027417">
    <property type="entry name" value="P-loop_NTPase"/>
</dbReference>
<keyword evidence="10" id="KW-1185">Reference proteome</keyword>
<dbReference type="PANTHER" id="PTHR18934">
    <property type="entry name" value="ATP-DEPENDENT RNA HELICASE"/>
    <property type="match status" value="1"/>
</dbReference>
<dbReference type="InterPro" id="IPR014001">
    <property type="entry name" value="Helicase_ATP-bd"/>
</dbReference>
<dbReference type="CDD" id="cd17917">
    <property type="entry name" value="DEXHc_RHA-like"/>
    <property type="match status" value="1"/>
</dbReference>
<name>A0ABU9UC33_9SPIR</name>
<dbReference type="Pfam" id="PF00270">
    <property type="entry name" value="DEAD"/>
    <property type="match status" value="1"/>
</dbReference>
<keyword evidence="5 9" id="KW-0347">Helicase</keyword>
<dbReference type="InterPro" id="IPR011709">
    <property type="entry name" value="DEAD-box_helicase_OB_fold"/>
</dbReference>
<accession>A0ABU9UC33</accession>
<evidence type="ECO:0000256" key="4">
    <source>
        <dbReference type="ARBA" id="ARBA00022801"/>
    </source>
</evidence>
<dbReference type="InterPro" id="IPR011545">
    <property type="entry name" value="DEAD/DEAH_box_helicase_dom"/>
</dbReference>
<dbReference type="GO" id="GO:0016787">
    <property type="term" value="F:hydrolase activity"/>
    <property type="evidence" value="ECO:0007669"/>
    <property type="project" value="UniProtKB-KW"/>
</dbReference>
<evidence type="ECO:0000313" key="10">
    <source>
        <dbReference type="Proteomes" id="UP001466331"/>
    </source>
</evidence>
<evidence type="ECO:0000256" key="2">
    <source>
        <dbReference type="ARBA" id="ARBA00012552"/>
    </source>
</evidence>
<dbReference type="PROSITE" id="PS51194">
    <property type="entry name" value="HELICASE_CTER"/>
    <property type="match status" value="1"/>
</dbReference>
<comment type="similarity">
    <text evidence="1">Belongs to the DEAD box helicase family. DEAH subfamily.</text>
</comment>
<dbReference type="PROSITE" id="PS51192">
    <property type="entry name" value="HELICASE_ATP_BIND_1"/>
    <property type="match status" value="1"/>
</dbReference>
<dbReference type="PANTHER" id="PTHR18934:SF99">
    <property type="entry name" value="ATP-DEPENDENT RNA HELICASE DHX37-RELATED"/>
    <property type="match status" value="1"/>
</dbReference>
<dbReference type="GO" id="GO:0003724">
    <property type="term" value="F:RNA helicase activity"/>
    <property type="evidence" value="ECO:0007669"/>
    <property type="project" value="UniProtKB-EC"/>
</dbReference>
<keyword evidence="3" id="KW-0547">Nucleotide-binding</keyword>
<dbReference type="Pfam" id="PF21010">
    <property type="entry name" value="HA2_C"/>
    <property type="match status" value="1"/>
</dbReference>
<dbReference type="SMART" id="SM00490">
    <property type="entry name" value="HELICc"/>
    <property type="match status" value="1"/>
</dbReference>
<evidence type="ECO:0000256" key="1">
    <source>
        <dbReference type="ARBA" id="ARBA00008792"/>
    </source>
</evidence>
<dbReference type="Pfam" id="PF04408">
    <property type="entry name" value="WHD_HA2"/>
    <property type="match status" value="1"/>
</dbReference>
<dbReference type="SUPFAM" id="SSF52540">
    <property type="entry name" value="P-loop containing nucleoside triphosphate hydrolases"/>
    <property type="match status" value="1"/>
</dbReference>
<feature type="domain" description="Helicase C-terminal" evidence="8">
    <location>
        <begin position="209"/>
        <end position="377"/>
    </location>
</feature>
<dbReference type="SMART" id="SM00847">
    <property type="entry name" value="HA2"/>
    <property type="match status" value="1"/>
</dbReference>
<protein>
    <recommendedName>
        <fullName evidence="2">RNA helicase</fullName>
        <ecNumber evidence="2">3.6.4.13</ecNumber>
    </recommendedName>
</protein>
<feature type="domain" description="Helicase ATP-binding" evidence="7">
    <location>
        <begin position="16"/>
        <end position="179"/>
    </location>
</feature>
<organism evidence="9 10">
    <name type="scientific">Rarispira pelagica</name>
    <dbReference type="NCBI Taxonomy" id="3141764"/>
    <lineage>
        <taxon>Bacteria</taxon>
        <taxon>Pseudomonadati</taxon>
        <taxon>Spirochaetota</taxon>
        <taxon>Spirochaetia</taxon>
        <taxon>Winmispirales</taxon>
        <taxon>Winmispiraceae</taxon>
        <taxon>Rarispira</taxon>
    </lineage>
</organism>
<evidence type="ECO:0000259" key="8">
    <source>
        <dbReference type="PROSITE" id="PS51194"/>
    </source>
</evidence>
<evidence type="ECO:0000256" key="6">
    <source>
        <dbReference type="ARBA" id="ARBA00022840"/>
    </source>
</evidence>
<dbReference type="PROSITE" id="PS00690">
    <property type="entry name" value="DEAH_ATP_HELICASE"/>
    <property type="match status" value="1"/>
</dbReference>
<dbReference type="Gene3D" id="3.40.50.300">
    <property type="entry name" value="P-loop containing nucleotide triphosphate hydrolases"/>
    <property type="match status" value="2"/>
</dbReference>
<dbReference type="Proteomes" id="UP001466331">
    <property type="component" value="Unassembled WGS sequence"/>
</dbReference>
<comment type="caution">
    <text evidence="9">The sequence shown here is derived from an EMBL/GenBank/DDBJ whole genome shotgun (WGS) entry which is preliminary data.</text>
</comment>
<evidence type="ECO:0000256" key="5">
    <source>
        <dbReference type="ARBA" id="ARBA00022806"/>
    </source>
</evidence>
<dbReference type="EMBL" id="JBCHKQ010000002">
    <property type="protein sequence ID" value="MEM5948229.1"/>
    <property type="molecule type" value="Genomic_DNA"/>
</dbReference>
<evidence type="ECO:0000313" key="9">
    <source>
        <dbReference type="EMBL" id="MEM5948229.1"/>
    </source>
</evidence>